<feature type="non-terminal residue" evidence="2">
    <location>
        <position position="1"/>
    </location>
</feature>
<name>A0ABS8TLT9_DATST</name>
<evidence type="ECO:0000313" key="2">
    <source>
        <dbReference type="EMBL" id="MCD7471840.1"/>
    </source>
</evidence>
<protein>
    <submittedName>
        <fullName evidence="2">Uncharacterized protein</fullName>
    </submittedName>
</protein>
<dbReference type="Proteomes" id="UP000823775">
    <property type="component" value="Unassembled WGS sequence"/>
</dbReference>
<reference evidence="2 3" key="1">
    <citation type="journal article" date="2021" name="BMC Genomics">
        <title>Datura genome reveals duplications of psychoactive alkaloid biosynthetic genes and high mutation rate following tissue culture.</title>
        <authorList>
            <person name="Rajewski A."/>
            <person name="Carter-House D."/>
            <person name="Stajich J."/>
            <person name="Litt A."/>
        </authorList>
    </citation>
    <scope>NUCLEOTIDE SEQUENCE [LARGE SCALE GENOMIC DNA]</scope>
    <source>
        <strain evidence="2">AR-01</strain>
    </source>
</reference>
<keyword evidence="3" id="KW-1185">Reference proteome</keyword>
<proteinExistence type="predicted"/>
<accession>A0ABS8TLT9</accession>
<sequence>GARASQSTKLLDPLSWRQWPAPRASQGANGTVPRASESASGFGAVAGGIPCRLASVHWPRMRLNLDQSDQRLLCTRRTLVYISSSRVRLEKFVSFHGGVTSPHRNIHR</sequence>
<comment type="caution">
    <text evidence="2">The sequence shown here is derived from an EMBL/GenBank/DDBJ whole genome shotgun (WGS) entry which is preliminary data.</text>
</comment>
<organism evidence="2 3">
    <name type="scientific">Datura stramonium</name>
    <name type="common">Jimsonweed</name>
    <name type="synonym">Common thornapple</name>
    <dbReference type="NCBI Taxonomy" id="4076"/>
    <lineage>
        <taxon>Eukaryota</taxon>
        <taxon>Viridiplantae</taxon>
        <taxon>Streptophyta</taxon>
        <taxon>Embryophyta</taxon>
        <taxon>Tracheophyta</taxon>
        <taxon>Spermatophyta</taxon>
        <taxon>Magnoliopsida</taxon>
        <taxon>eudicotyledons</taxon>
        <taxon>Gunneridae</taxon>
        <taxon>Pentapetalae</taxon>
        <taxon>asterids</taxon>
        <taxon>lamiids</taxon>
        <taxon>Solanales</taxon>
        <taxon>Solanaceae</taxon>
        <taxon>Solanoideae</taxon>
        <taxon>Datureae</taxon>
        <taxon>Datura</taxon>
    </lineage>
</organism>
<feature type="region of interest" description="Disordered" evidence="1">
    <location>
        <begin position="20"/>
        <end position="39"/>
    </location>
</feature>
<evidence type="ECO:0000256" key="1">
    <source>
        <dbReference type="SAM" id="MobiDB-lite"/>
    </source>
</evidence>
<evidence type="ECO:0000313" key="3">
    <source>
        <dbReference type="Proteomes" id="UP000823775"/>
    </source>
</evidence>
<dbReference type="EMBL" id="JACEIK010001735">
    <property type="protein sequence ID" value="MCD7471840.1"/>
    <property type="molecule type" value="Genomic_DNA"/>
</dbReference>
<gene>
    <name evidence="2" type="ORF">HAX54_012572</name>
</gene>